<gene>
    <name evidence="1" type="ORF">T11_5674</name>
</gene>
<evidence type="ECO:0000313" key="2">
    <source>
        <dbReference type="Proteomes" id="UP000055024"/>
    </source>
</evidence>
<keyword evidence="2" id="KW-1185">Reference proteome</keyword>
<protein>
    <submittedName>
        <fullName evidence="1">Uncharacterized protein</fullName>
    </submittedName>
</protein>
<proteinExistence type="predicted"/>
<organism evidence="1 2">
    <name type="scientific">Trichinella zimbabwensis</name>
    <dbReference type="NCBI Taxonomy" id="268475"/>
    <lineage>
        <taxon>Eukaryota</taxon>
        <taxon>Metazoa</taxon>
        <taxon>Ecdysozoa</taxon>
        <taxon>Nematoda</taxon>
        <taxon>Enoplea</taxon>
        <taxon>Dorylaimia</taxon>
        <taxon>Trichinellida</taxon>
        <taxon>Trichinellidae</taxon>
        <taxon>Trichinella</taxon>
    </lineage>
</organism>
<name>A0A0V1HBW4_9BILA</name>
<reference evidence="1 2" key="1">
    <citation type="submission" date="2015-01" db="EMBL/GenBank/DDBJ databases">
        <title>Evolution of Trichinella species and genotypes.</title>
        <authorList>
            <person name="Korhonen P.K."/>
            <person name="Edoardo P."/>
            <person name="Giuseppe L.R."/>
            <person name="Gasser R.B."/>
        </authorList>
    </citation>
    <scope>NUCLEOTIDE SEQUENCE [LARGE SCALE GENOMIC DNA]</scope>
    <source>
        <strain evidence="1">ISS1029</strain>
    </source>
</reference>
<sequence>MWAKQQCLTHLFCAESICFPLSRIQKPGLCLPKEQGRSSPSPLSNERERHAPSPLWACLPFRRTSQRCAFNRYIGGGRN</sequence>
<dbReference type="AlphaFoldDB" id="A0A0V1HBW4"/>
<dbReference type="Proteomes" id="UP000055024">
    <property type="component" value="Unassembled WGS sequence"/>
</dbReference>
<dbReference type="EMBL" id="JYDP01000089">
    <property type="protein sequence ID" value="KRZ08280.1"/>
    <property type="molecule type" value="Genomic_DNA"/>
</dbReference>
<accession>A0A0V1HBW4</accession>
<comment type="caution">
    <text evidence="1">The sequence shown here is derived from an EMBL/GenBank/DDBJ whole genome shotgun (WGS) entry which is preliminary data.</text>
</comment>
<evidence type="ECO:0000313" key="1">
    <source>
        <dbReference type="EMBL" id="KRZ08280.1"/>
    </source>
</evidence>